<dbReference type="OrthoDB" id="3687641at2759"/>
<evidence type="ECO:0000256" key="2">
    <source>
        <dbReference type="ARBA" id="ARBA00035112"/>
    </source>
</evidence>
<dbReference type="PANTHER" id="PTHR33365">
    <property type="entry name" value="YALI0B05434P"/>
    <property type="match status" value="1"/>
</dbReference>
<name>A0A6A7ABC0_9PLEO</name>
<gene>
    <name evidence="5" type="ORF">CC86DRAFT_345151</name>
</gene>
<keyword evidence="4" id="KW-0472">Membrane</keyword>
<protein>
    <submittedName>
        <fullName evidence="5">Uncharacterized protein</fullName>
    </submittedName>
</protein>
<evidence type="ECO:0000256" key="1">
    <source>
        <dbReference type="ARBA" id="ARBA00004685"/>
    </source>
</evidence>
<dbReference type="InterPro" id="IPR021765">
    <property type="entry name" value="UstYa-like"/>
</dbReference>
<feature type="transmembrane region" description="Helical" evidence="4">
    <location>
        <begin position="40"/>
        <end position="60"/>
    </location>
</feature>
<dbReference type="Pfam" id="PF11807">
    <property type="entry name" value="UstYa"/>
    <property type="match status" value="1"/>
</dbReference>
<reference evidence="5" key="1">
    <citation type="journal article" date="2020" name="Stud. Mycol.">
        <title>101 Dothideomycetes genomes: a test case for predicting lifestyles and emergence of pathogens.</title>
        <authorList>
            <person name="Haridas S."/>
            <person name="Albert R."/>
            <person name="Binder M."/>
            <person name="Bloem J."/>
            <person name="Labutti K."/>
            <person name="Salamov A."/>
            <person name="Andreopoulos B."/>
            <person name="Baker S."/>
            <person name="Barry K."/>
            <person name="Bills G."/>
            <person name="Bluhm B."/>
            <person name="Cannon C."/>
            <person name="Castanera R."/>
            <person name="Culley D."/>
            <person name="Daum C."/>
            <person name="Ezra D."/>
            <person name="Gonzalez J."/>
            <person name="Henrissat B."/>
            <person name="Kuo A."/>
            <person name="Liang C."/>
            <person name="Lipzen A."/>
            <person name="Lutzoni F."/>
            <person name="Magnuson J."/>
            <person name="Mondo S."/>
            <person name="Nolan M."/>
            <person name="Ohm R."/>
            <person name="Pangilinan J."/>
            <person name="Park H.-J."/>
            <person name="Ramirez L."/>
            <person name="Alfaro M."/>
            <person name="Sun H."/>
            <person name="Tritt A."/>
            <person name="Yoshinaga Y."/>
            <person name="Zwiers L.-H."/>
            <person name="Turgeon B."/>
            <person name="Goodwin S."/>
            <person name="Spatafora J."/>
            <person name="Crous P."/>
            <person name="Grigoriev I."/>
        </authorList>
    </citation>
    <scope>NUCLEOTIDE SEQUENCE</scope>
    <source>
        <strain evidence="5">CBS 113818</strain>
    </source>
</reference>
<comment type="pathway">
    <text evidence="1">Mycotoxin biosynthesis.</text>
</comment>
<dbReference type="AlphaFoldDB" id="A0A6A7ABC0"/>
<evidence type="ECO:0000256" key="4">
    <source>
        <dbReference type="SAM" id="Phobius"/>
    </source>
</evidence>
<feature type="region of interest" description="Disordered" evidence="3">
    <location>
        <begin position="1"/>
        <end position="27"/>
    </location>
</feature>
<sequence>MDTTTRSSSESSQNSEQGLLNSYEKSEGHPRYATRKIRRAPWGVILPWSLCVVLLVAIVVQARIIRIRSATPSTSFWGTRELEIVKREVAPNKKVVRFTGGLRYNSSKQLYREIDRTVPDYTGKPTEEITAAWHDLITTTDIFLTKAEIEEIIANGGTFANLPHKDDVLYTDPFVGLYQAVPTVFHDLHCLDKVRRGIYLDYYSEDDTEIFWPHIEHCLDTIRQSIMCHADMTPIPEAYTDFKPSGHLEPIFQIEHTCRDFEAIQKWAKGRDALDEKVWRKNAERLKLDTKN</sequence>
<dbReference type="EMBL" id="MU006220">
    <property type="protein sequence ID" value="KAF2830164.1"/>
    <property type="molecule type" value="Genomic_DNA"/>
</dbReference>
<proteinExistence type="inferred from homology"/>
<feature type="compositionally biased region" description="Low complexity" evidence="3">
    <location>
        <begin position="7"/>
        <end position="17"/>
    </location>
</feature>
<accession>A0A6A7ABC0</accession>
<evidence type="ECO:0000313" key="5">
    <source>
        <dbReference type="EMBL" id="KAF2830164.1"/>
    </source>
</evidence>
<dbReference type="GO" id="GO:0043386">
    <property type="term" value="P:mycotoxin biosynthetic process"/>
    <property type="evidence" value="ECO:0007669"/>
    <property type="project" value="InterPro"/>
</dbReference>
<organism evidence="5 6">
    <name type="scientific">Ophiobolus disseminans</name>
    <dbReference type="NCBI Taxonomy" id="1469910"/>
    <lineage>
        <taxon>Eukaryota</taxon>
        <taxon>Fungi</taxon>
        <taxon>Dikarya</taxon>
        <taxon>Ascomycota</taxon>
        <taxon>Pezizomycotina</taxon>
        <taxon>Dothideomycetes</taxon>
        <taxon>Pleosporomycetidae</taxon>
        <taxon>Pleosporales</taxon>
        <taxon>Pleosporineae</taxon>
        <taxon>Phaeosphaeriaceae</taxon>
        <taxon>Ophiobolus</taxon>
    </lineage>
</organism>
<comment type="similarity">
    <text evidence="2">Belongs to the ustYa family.</text>
</comment>
<keyword evidence="4" id="KW-1133">Transmembrane helix</keyword>
<dbReference type="PANTHER" id="PTHR33365:SF4">
    <property type="entry name" value="CYCLOCHLOROTINE BIOSYNTHESIS PROTEIN O"/>
    <property type="match status" value="1"/>
</dbReference>
<dbReference type="Proteomes" id="UP000799424">
    <property type="component" value="Unassembled WGS sequence"/>
</dbReference>
<keyword evidence="6" id="KW-1185">Reference proteome</keyword>
<evidence type="ECO:0000313" key="6">
    <source>
        <dbReference type="Proteomes" id="UP000799424"/>
    </source>
</evidence>
<evidence type="ECO:0000256" key="3">
    <source>
        <dbReference type="SAM" id="MobiDB-lite"/>
    </source>
</evidence>
<keyword evidence="4" id="KW-0812">Transmembrane</keyword>